<reference evidence="1" key="1">
    <citation type="submission" date="2018-03" db="EMBL/GenBank/DDBJ databases">
        <title>Genomic characterization of a polymicrobial infection associated with a disease outbreak in Pacific white shrimp (Litopenaeus vannamei).</title>
        <authorList>
            <person name="Turner J.W."/>
            <person name="Bachand P.T."/>
            <person name="Tallman J."/>
            <person name="Elledge N.C."/>
            <person name="Pinnell L.J."/>
            <person name="Laughlin R.C."/>
            <person name="Zimba P.V."/>
        </authorList>
    </citation>
    <scope>NUCLEOTIDE SEQUENCE</scope>
    <source>
        <strain evidence="1">Hep-2b-22</strain>
    </source>
</reference>
<proteinExistence type="predicted"/>
<organism evidence="1 2">
    <name type="scientific">Photobacterium damselae</name>
    <dbReference type="NCBI Taxonomy" id="38293"/>
    <lineage>
        <taxon>Bacteria</taxon>
        <taxon>Pseudomonadati</taxon>
        <taxon>Pseudomonadota</taxon>
        <taxon>Gammaproteobacteria</taxon>
        <taxon>Vibrionales</taxon>
        <taxon>Vibrionaceae</taxon>
        <taxon>Photobacterium</taxon>
    </lineage>
</organism>
<dbReference type="Proteomes" id="UP000718715">
    <property type="component" value="Unassembled WGS sequence"/>
</dbReference>
<protein>
    <submittedName>
        <fullName evidence="1">Uncharacterized protein</fullName>
    </submittedName>
</protein>
<evidence type="ECO:0000313" key="1">
    <source>
        <dbReference type="EMBL" id="TMX76543.1"/>
    </source>
</evidence>
<evidence type="ECO:0000313" key="2">
    <source>
        <dbReference type="Proteomes" id="UP000718715"/>
    </source>
</evidence>
<dbReference type="EMBL" id="PZOJ01000029">
    <property type="protein sequence ID" value="TMX76543.1"/>
    <property type="molecule type" value="Genomic_DNA"/>
</dbReference>
<comment type="caution">
    <text evidence="1">The sequence shown here is derived from an EMBL/GenBank/DDBJ whole genome shotgun (WGS) entry which is preliminary data.</text>
</comment>
<name>A0ACD3SZ23_PHODM</name>
<accession>A0ACD3SZ23</accession>
<sequence>MKKSYHTMRYTRPDNCPICGRIDIRCCQYLDGDHILLYEEQCPKCYDFWQISFNEDGQFQFNRHGEHY</sequence>
<keyword evidence="2" id="KW-1185">Reference proteome</keyword>
<gene>
    <name evidence="1" type="ORF">DA092_07480</name>
</gene>